<dbReference type="EMBL" id="DTDJ01000040">
    <property type="protein sequence ID" value="HGL17859.1"/>
    <property type="molecule type" value="Genomic_DNA"/>
</dbReference>
<dbReference type="PANTHER" id="PTHR45766">
    <property type="entry name" value="DNA ANNEALING HELICASE AND ENDONUCLEASE ZRANB3 FAMILY MEMBER"/>
    <property type="match status" value="1"/>
</dbReference>
<dbReference type="Gene3D" id="3.40.50.10810">
    <property type="entry name" value="Tandem AAA-ATPase domain"/>
    <property type="match status" value="1"/>
</dbReference>
<sequence>MEVEDLINKRVIIQFQFSVPVKVENLSRLGKNYKLTVRKPDGHIEEIILSESEIQRVEIVEDINSLVNAEDLLLLVESHRIRLAYSFDPYFAVSLSGIQTLPHQIEAVYGKMLPQPRLRFLLADDPGAGKTIMAGLYIKEMKLRNAVERILILVPANLKIQWQDELLRFFNEYFIIVDSDLDRQQAINIWQKENQVITSIDYAKQEDVRERIWQQNWDIVIVDEAHKCSAHTKRRSNRAPEREATKRYQLVEKLAMRANHLLLLTATPHYGDDDRFCHFLRLLDPDLFPEPHKYQDVTKRIRELIFPDKNNPWIIRRLKEHLCDINGRPLFTKRHAITISFKLSFDEYDLYQAVTDYLNRFLVVRGSGRLRQSIALTRTVFQRRLASSTFAIYKSLENRLRKQKEFLDELERASPKERYRLLEKRRGFVVDEEMDEGDIDEIESDRLIAEFSCAEEIDQLKEEIAFLNDLVNKAKTVFEKAPDTKLQALRECLERSEFRELRDGRGKLLIFTEHKDTLFYLSEHIRKWGYSVCEIHGGMDVYQRKRAQEEFRTSAQVCVATEAAGEGINLQFCHLVINYDIPWNPARLEQRMGRVHRIGQKRDVYIFNFVAEESVDGRPVIEGKILRKLFEKIDRMKAVLGEERVYDVIGEILSLNNIDLAEILRDAAYNAASLEEYLNVIDNISPEKLKEYEKMTGIALVPQYVDFARFQKQNYLVEEKRLMPEYVEKFFRRAAETVGLRVEKRADGLLKIPYVPAHLRSDELESVKRYGKPESEYKKVTFRKEDLEKDQHADAILLSPGHPLYAVVDEKLQEKLKNLKGSFALLQDLYTDEPYWLHLFEYSIVDESGEAVFKGLAAVKETKNGSYENIPPEAIHDLSPYAGEVEGLPAFDVEKVKTYLMDTVQFDKRREIQMQRQDRVRIIKEYLEKSFDERIYTVQKKIMWARASDDTSPEDIESLKKELEDLEKLKKEKLENVEKMAIIRTGPISLVASFYVLPVAETNELKQEALLDKENSEKKAMEIVMDFERKRGWEPEDVSNQNLGFDIRSLGPVDPETGHREVRRIEVKGRKRGESIFMTANEWLKARQLKETYWLYVVWDPLDPNFEIVPICDPANKLRAKEIKAVSHYQIDAKEIENMKGANNAQ</sequence>
<keyword evidence="4" id="KW-0067">ATP-binding</keyword>
<dbReference type="GO" id="GO:0004386">
    <property type="term" value="F:helicase activity"/>
    <property type="evidence" value="ECO:0007669"/>
    <property type="project" value="UniProtKB-KW"/>
</dbReference>
<feature type="coiled-coil region" evidence="5">
    <location>
        <begin position="956"/>
        <end position="1019"/>
    </location>
</feature>
<accession>A0A7V3ZYA4</accession>
<dbReference type="InterPro" id="IPR057342">
    <property type="entry name" value="DEXDc_RapA"/>
</dbReference>
<dbReference type="InterPro" id="IPR014001">
    <property type="entry name" value="Helicase_ATP-bd"/>
</dbReference>
<dbReference type="Pfam" id="PF13020">
    <property type="entry name" value="NOV_C"/>
    <property type="match status" value="1"/>
</dbReference>
<dbReference type="PANTHER" id="PTHR45766:SF6">
    <property type="entry name" value="SWI_SNF-RELATED MATRIX-ASSOCIATED ACTIN-DEPENDENT REGULATOR OF CHROMATIN SUBFAMILY A-LIKE PROTEIN 1"/>
    <property type="match status" value="1"/>
</dbReference>
<proteinExistence type="predicted"/>
<reference evidence="8" key="1">
    <citation type="journal article" date="2020" name="mSystems">
        <title>Genome- and Community-Level Interaction Insights into Carbon Utilization and Element Cycling Functions of Hydrothermarchaeota in Hydrothermal Sediment.</title>
        <authorList>
            <person name="Zhou Z."/>
            <person name="Liu Y."/>
            <person name="Xu W."/>
            <person name="Pan J."/>
            <person name="Luo Z.H."/>
            <person name="Li M."/>
        </authorList>
    </citation>
    <scope>NUCLEOTIDE SEQUENCE [LARGE SCALE GENOMIC DNA]</scope>
    <source>
        <strain evidence="8">SpSt-69</strain>
    </source>
</reference>
<dbReference type="Pfam" id="PF00176">
    <property type="entry name" value="SNF2-rel_dom"/>
    <property type="match status" value="1"/>
</dbReference>
<feature type="domain" description="Helicase ATP-binding" evidence="6">
    <location>
        <begin position="111"/>
        <end position="286"/>
    </location>
</feature>
<evidence type="ECO:0000259" key="7">
    <source>
        <dbReference type="PROSITE" id="PS51194"/>
    </source>
</evidence>
<feature type="domain" description="Helicase C-terminal" evidence="7">
    <location>
        <begin position="484"/>
        <end position="641"/>
    </location>
</feature>
<evidence type="ECO:0000313" key="8">
    <source>
        <dbReference type="EMBL" id="HGL17859.1"/>
    </source>
</evidence>
<keyword evidence="1" id="KW-0547">Nucleotide-binding</keyword>
<dbReference type="AlphaFoldDB" id="A0A7V3ZYA4"/>
<dbReference type="InterPro" id="IPR038718">
    <property type="entry name" value="SNF2-like_sf"/>
</dbReference>
<comment type="caution">
    <text evidence="8">The sequence shown here is derived from an EMBL/GenBank/DDBJ whole genome shotgun (WGS) entry which is preliminary data.</text>
</comment>
<dbReference type="Pfam" id="PF00271">
    <property type="entry name" value="Helicase_C"/>
    <property type="match status" value="1"/>
</dbReference>
<dbReference type="GO" id="GO:0016787">
    <property type="term" value="F:hydrolase activity"/>
    <property type="evidence" value="ECO:0007669"/>
    <property type="project" value="UniProtKB-KW"/>
</dbReference>
<dbReference type="InterPro" id="IPR027417">
    <property type="entry name" value="P-loop_NTPase"/>
</dbReference>
<dbReference type="Gene3D" id="3.40.50.300">
    <property type="entry name" value="P-loop containing nucleotide triphosphate hydrolases"/>
    <property type="match status" value="1"/>
</dbReference>
<keyword evidence="5" id="KW-0175">Coiled coil</keyword>
<dbReference type="InterPro" id="IPR000330">
    <property type="entry name" value="SNF2_N"/>
</dbReference>
<name>A0A7V3ZYA4_UNCW3</name>
<keyword evidence="2" id="KW-0378">Hydrolase</keyword>
<dbReference type="SMART" id="SM00487">
    <property type="entry name" value="DEXDc"/>
    <property type="match status" value="1"/>
</dbReference>
<evidence type="ECO:0000256" key="3">
    <source>
        <dbReference type="ARBA" id="ARBA00022806"/>
    </source>
</evidence>
<dbReference type="GO" id="GO:0005524">
    <property type="term" value="F:ATP binding"/>
    <property type="evidence" value="ECO:0007669"/>
    <property type="project" value="UniProtKB-KW"/>
</dbReference>
<evidence type="ECO:0000256" key="5">
    <source>
        <dbReference type="SAM" id="Coils"/>
    </source>
</evidence>
<dbReference type="InterPro" id="IPR024975">
    <property type="entry name" value="NOV_C"/>
</dbReference>
<dbReference type="PROSITE" id="PS51194">
    <property type="entry name" value="HELICASE_CTER"/>
    <property type="match status" value="1"/>
</dbReference>
<dbReference type="SUPFAM" id="SSF52540">
    <property type="entry name" value="P-loop containing nucleoside triphosphate hydrolases"/>
    <property type="match status" value="1"/>
</dbReference>
<dbReference type="CDD" id="cd18011">
    <property type="entry name" value="DEXDc_RapA"/>
    <property type="match status" value="1"/>
</dbReference>
<evidence type="ECO:0000256" key="4">
    <source>
        <dbReference type="ARBA" id="ARBA00022840"/>
    </source>
</evidence>
<dbReference type="InterPro" id="IPR049730">
    <property type="entry name" value="SNF2/RAD54-like_C"/>
</dbReference>
<evidence type="ECO:0000256" key="2">
    <source>
        <dbReference type="ARBA" id="ARBA00022801"/>
    </source>
</evidence>
<organism evidence="8">
    <name type="scientific">candidate division WOR-3 bacterium</name>
    <dbReference type="NCBI Taxonomy" id="2052148"/>
    <lineage>
        <taxon>Bacteria</taxon>
        <taxon>Bacteria division WOR-3</taxon>
    </lineage>
</organism>
<keyword evidence="3" id="KW-0347">Helicase</keyword>
<evidence type="ECO:0000256" key="1">
    <source>
        <dbReference type="ARBA" id="ARBA00022741"/>
    </source>
</evidence>
<gene>
    <name evidence="8" type="ORF">ENU66_06005</name>
</gene>
<dbReference type="SMART" id="SM00490">
    <property type="entry name" value="HELICc"/>
    <property type="match status" value="1"/>
</dbReference>
<dbReference type="PROSITE" id="PS51192">
    <property type="entry name" value="HELICASE_ATP_BIND_1"/>
    <property type="match status" value="1"/>
</dbReference>
<dbReference type="InterPro" id="IPR001650">
    <property type="entry name" value="Helicase_C-like"/>
</dbReference>
<evidence type="ECO:0000259" key="6">
    <source>
        <dbReference type="PROSITE" id="PS51192"/>
    </source>
</evidence>
<dbReference type="CDD" id="cd18793">
    <property type="entry name" value="SF2_C_SNF"/>
    <property type="match status" value="1"/>
</dbReference>
<protein>
    <submittedName>
        <fullName evidence="8">DUF3883 domain-containing protein</fullName>
    </submittedName>
</protein>